<dbReference type="PROSITE" id="PS51257">
    <property type="entry name" value="PROKAR_LIPOPROTEIN"/>
    <property type="match status" value="1"/>
</dbReference>
<gene>
    <name evidence="1" type="ORF">H8S08_07555</name>
</gene>
<evidence type="ECO:0000313" key="2">
    <source>
        <dbReference type="Proteomes" id="UP000636891"/>
    </source>
</evidence>
<organism evidence="1 2">
    <name type="scientific">Alistipes hominis</name>
    <dbReference type="NCBI Taxonomy" id="2763015"/>
    <lineage>
        <taxon>Bacteria</taxon>
        <taxon>Pseudomonadati</taxon>
        <taxon>Bacteroidota</taxon>
        <taxon>Bacteroidia</taxon>
        <taxon>Bacteroidales</taxon>
        <taxon>Rikenellaceae</taxon>
        <taxon>Alistipes</taxon>
    </lineage>
</organism>
<proteinExistence type="predicted"/>
<keyword evidence="2" id="KW-1185">Reference proteome</keyword>
<sequence>MKKVYHGKRGIAMFILGIWILITSCADSVKVPPRQFHSWTSDVIFLDSTRYLMDRSPLYGLGGYEYLLPIGVTMIDPPYPPGTIGNDDKKYAAIWTLVDSMLYLRAIDGIRTVPRVYMSTQYIPEMKKFLISKKAVKKAETPLDKTPIRAAWVTGLFYVKKAVDKPGEFFDLGAWRKSPFQELTFDEGKLVSVREIETLPVTEDDEKEYQKKLIENRENRGKVNEYMERYHLKYLDLYDDNNNKVPF</sequence>
<comment type="caution">
    <text evidence="1">The sequence shown here is derived from an EMBL/GenBank/DDBJ whole genome shotgun (WGS) entry which is preliminary data.</text>
</comment>
<accession>A0ABR7CMH2</accession>
<dbReference type="RefSeq" id="WP_118459136.1">
    <property type="nucleotide sequence ID" value="NZ_JACOOK010000003.1"/>
</dbReference>
<name>A0ABR7CMH2_9BACT</name>
<dbReference type="Proteomes" id="UP000636891">
    <property type="component" value="Unassembled WGS sequence"/>
</dbReference>
<reference evidence="1 2" key="1">
    <citation type="submission" date="2020-08" db="EMBL/GenBank/DDBJ databases">
        <title>Genome public.</title>
        <authorList>
            <person name="Liu C."/>
            <person name="Sun Q."/>
        </authorList>
    </citation>
    <scope>NUCLEOTIDE SEQUENCE [LARGE SCALE GENOMIC DNA]</scope>
    <source>
        <strain evidence="1 2">New-7</strain>
    </source>
</reference>
<dbReference type="EMBL" id="JACOOK010000003">
    <property type="protein sequence ID" value="MBC5616873.1"/>
    <property type="molecule type" value="Genomic_DNA"/>
</dbReference>
<evidence type="ECO:0008006" key="3">
    <source>
        <dbReference type="Google" id="ProtNLM"/>
    </source>
</evidence>
<evidence type="ECO:0000313" key="1">
    <source>
        <dbReference type="EMBL" id="MBC5616873.1"/>
    </source>
</evidence>
<protein>
    <recommendedName>
        <fullName evidence="3">Lipoprotein</fullName>
    </recommendedName>
</protein>